<dbReference type="Proteomes" id="UP000515154">
    <property type="component" value="Linkage group LG16"/>
</dbReference>
<organism evidence="2 3">
    <name type="scientific">Octopus sinensis</name>
    <name type="common">East Asian common octopus</name>
    <dbReference type="NCBI Taxonomy" id="2607531"/>
    <lineage>
        <taxon>Eukaryota</taxon>
        <taxon>Metazoa</taxon>
        <taxon>Spiralia</taxon>
        <taxon>Lophotrochozoa</taxon>
        <taxon>Mollusca</taxon>
        <taxon>Cephalopoda</taxon>
        <taxon>Coleoidea</taxon>
        <taxon>Octopodiformes</taxon>
        <taxon>Octopoda</taxon>
        <taxon>Incirrata</taxon>
        <taxon>Octopodidae</taxon>
        <taxon>Octopus</taxon>
    </lineage>
</organism>
<evidence type="ECO:0000313" key="2">
    <source>
        <dbReference type="Proteomes" id="UP000515154"/>
    </source>
</evidence>
<keyword evidence="2" id="KW-1185">Reference proteome</keyword>
<proteinExistence type="predicted"/>
<evidence type="ECO:0000313" key="3">
    <source>
        <dbReference type="RefSeq" id="XP_036366068.1"/>
    </source>
</evidence>
<protein>
    <submittedName>
        <fullName evidence="3">Uncharacterized protein</fullName>
    </submittedName>
</protein>
<feature type="compositionally biased region" description="Low complexity" evidence="1">
    <location>
        <begin position="319"/>
        <end position="339"/>
    </location>
</feature>
<evidence type="ECO:0000256" key="1">
    <source>
        <dbReference type="SAM" id="MobiDB-lite"/>
    </source>
</evidence>
<gene>
    <name evidence="3" type="primary">LOC115220322</name>
</gene>
<feature type="region of interest" description="Disordered" evidence="1">
    <location>
        <begin position="308"/>
        <end position="339"/>
    </location>
</feature>
<dbReference type="KEGG" id="osn:115220322"/>
<reference evidence="3" key="1">
    <citation type="submission" date="2025-08" db="UniProtKB">
        <authorList>
            <consortium name="RefSeq"/>
        </authorList>
    </citation>
    <scope>IDENTIFICATION</scope>
</reference>
<accession>A0A7E6FES8</accession>
<dbReference type="AlphaFoldDB" id="A0A7E6FES8"/>
<feature type="compositionally biased region" description="Polar residues" evidence="1">
    <location>
        <begin position="308"/>
        <end position="318"/>
    </location>
</feature>
<name>A0A7E6FES8_9MOLL</name>
<dbReference type="RefSeq" id="XP_036366068.1">
    <property type="nucleotide sequence ID" value="XM_036510175.1"/>
</dbReference>
<sequence>MGSSDSAQIADLIGIYILYELSDQSPGIGGGLYRDDCLFYLQNTPNRMIQKTKNRLARFFNRMGMSIVFDNELTKANFLDVTLNLHSDSYRPYHKPSANLKYVSVFSNHAKTITDNLVKNISQRLTNLSANVDIFRQKAEFYNAALSKAGYREKVAYIDPALPKPAFYHQDKSSYNNINNISIDGSLRNVDTSTTSINIDNINNLWSRGGLRRPKPIIQPRDTHLNVRVDSSSQYKNRKNYIWFVIPFGKQIRSNLPLQFRQAIARNFPRNSRYYSTVNSHKVRIAFSNTKNLSQIISSHNNKLLNKTLSPMSGDSAPSNSNITRSNNNNNNNRTGTDISNLHTNIEVSNSNKDKSNDLVINVGGVSNGNKDKSTDLVINVGSPNNNISSGFNNSSITDIINHSIHSNREYAGDIALNSNDNGVNNIESSGSLYNHHSNENAVLISETNPNRLRFLSSNSNIRNAIYQCRVYTDSDVYIYIGASSSKLAVRISNHFSTFRDKEKQHATGLSKLVWQGTLLTRLCKILSDAPTGKGIHFSHTNEV</sequence>